<dbReference type="Proteomes" id="UP000610760">
    <property type="component" value="Unassembled WGS sequence"/>
</dbReference>
<name>A0A926E7K9_9FIRM</name>
<proteinExistence type="predicted"/>
<accession>A0A926E7K9</accession>
<keyword evidence="3" id="KW-1185">Reference proteome</keyword>
<dbReference type="EMBL" id="JACRSV010000006">
    <property type="protein sequence ID" value="MBC8560920.1"/>
    <property type="molecule type" value="Genomic_DNA"/>
</dbReference>
<gene>
    <name evidence="2" type="ORF">H8710_12675</name>
</gene>
<evidence type="ECO:0000313" key="2">
    <source>
        <dbReference type="EMBL" id="MBC8560920.1"/>
    </source>
</evidence>
<comment type="caution">
    <text evidence="2">The sequence shown here is derived from an EMBL/GenBank/DDBJ whole genome shotgun (WGS) entry which is preliminary data.</text>
</comment>
<organism evidence="2 3">
    <name type="scientific">Fumia xinanensis</name>
    <dbReference type="NCBI Taxonomy" id="2763659"/>
    <lineage>
        <taxon>Bacteria</taxon>
        <taxon>Bacillati</taxon>
        <taxon>Bacillota</taxon>
        <taxon>Clostridia</taxon>
        <taxon>Eubacteriales</taxon>
        <taxon>Oscillospiraceae</taxon>
        <taxon>Fumia</taxon>
    </lineage>
</organism>
<evidence type="ECO:0000256" key="1">
    <source>
        <dbReference type="SAM" id="SignalP"/>
    </source>
</evidence>
<dbReference type="AlphaFoldDB" id="A0A926E7K9"/>
<keyword evidence="1" id="KW-0732">Signal</keyword>
<reference evidence="2" key="1">
    <citation type="submission" date="2020-08" db="EMBL/GenBank/DDBJ databases">
        <title>Genome public.</title>
        <authorList>
            <person name="Liu C."/>
            <person name="Sun Q."/>
        </authorList>
    </citation>
    <scope>NUCLEOTIDE SEQUENCE</scope>
    <source>
        <strain evidence="2">NSJ-33</strain>
    </source>
</reference>
<dbReference type="RefSeq" id="WP_249296219.1">
    <property type="nucleotide sequence ID" value="NZ_JACRSV010000006.1"/>
</dbReference>
<sequence>MKKFLTCIMVLSSMIIAGSLPIFAMDIQTSSEQNPIALENDSITYDMIDSVIKNGKIIAISDNEMDFSMTESINTVQTRGKGIIENEIKTNVKIIALEGTVDDLLSYASIIKENDGSVERSESDNLPMATITTRVYYTKYTYSDGKEYYGINKVTGRIVGAQSGSYLGSNTYITKNYAHIGQEGYTPSGYRSNSSPYEPSVSTRSWTFTAPSSWKNYPVANSSSNAVGCYYYITLTRGSESWKIELTNNIW</sequence>
<evidence type="ECO:0000313" key="3">
    <source>
        <dbReference type="Proteomes" id="UP000610760"/>
    </source>
</evidence>
<feature type="chain" id="PRO_5037158586" evidence="1">
    <location>
        <begin position="25"/>
        <end position="251"/>
    </location>
</feature>
<feature type="signal peptide" evidence="1">
    <location>
        <begin position="1"/>
        <end position="24"/>
    </location>
</feature>
<protein>
    <submittedName>
        <fullName evidence="2">Uncharacterized protein</fullName>
    </submittedName>
</protein>